<dbReference type="FunFam" id="3.30.70.270:FF:000001">
    <property type="entry name" value="Diguanylate cyclase domain protein"/>
    <property type="match status" value="1"/>
</dbReference>
<dbReference type="InterPro" id="IPR035965">
    <property type="entry name" value="PAS-like_dom_sf"/>
</dbReference>
<dbReference type="Pfam" id="PF00990">
    <property type="entry name" value="GGDEF"/>
    <property type="match status" value="1"/>
</dbReference>
<comment type="cofactor">
    <cofactor evidence="1">
        <name>Mg(2+)</name>
        <dbReference type="ChEBI" id="CHEBI:18420"/>
    </cofactor>
</comment>
<dbReference type="SMART" id="SM00267">
    <property type="entry name" value="GGDEF"/>
    <property type="match status" value="1"/>
</dbReference>
<dbReference type="GO" id="GO:0005886">
    <property type="term" value="C:plasma membrane"/>
    <property type="evidence" value="ECO:0007669"/>
    <property type="project" value="TreeGrafter"/>
</dbReference>
<dbReference type="SUPFAM" id="SSF55785">
    <property type="entry name" value="PYP-like sensor domain (PAS domain)"/>
    <property type="match status" value="1"/>
</dbReference>
<comment type="catalytic activity">
    <reaction evidence="3">
        <text>2 GTP = 3',3'-c-di-GMP + 2 diphosphate</text>
        <dbReference type="Rhea" id="RHEA:24898"/>
        <dbReference type="ChEBI" id="CHEBI:33019"/>
        <dbReference type="ChEBI" id="CHEBI:37565"/>
        <dbReference type="ChEBI" id="CHEBI:58805"/>
        <dbReference type="EC" id="2.7.7.65"/>
    </reaction>
</comment>
<evidence type="ECO:0000313" key="6">
    <source>
        <dbReference type="EMBL" id="MCH4292771.1"/>
    </source>
</evidence>
<organism evidence="6 7">
    <name type="scientific">Shewanella zhuhaiensis</name>
    <dbReference type="NCBI Taxonomy" id="2919576"/>
    <lineage>
        <taxon>Bacteria</taxon>
        <taxon>Pseudomonadati</taxon>
        <taxon>Pseudomonadota</taxon>
        <taxon>Gammaproteobacteria</taxon>
        <taxon>Alteromonadales</taxon>
        <taxon>Shewanellaceae</taxon>
        <taxon>Shewanella</taxon>
    </lineage>
</organism>
<evidence type="ECO:0000256" key="1">
    <source>
        <dbReference type="ARBA" id="ARBA00001946"/>
    </source>
</evidence>
<feature type="domain" description="GGDEF" evidence="5">
    <location>
        <begin position="167"/>
        <end position="303"/>
    </location>
</feature>
<dbReference type="InterPro" id="IPR059127">
    <property type="entry name" value="Diguanyl_cycl_sensor_dom"/>
</dbReference>
<feature type="domain" description="PAS" evidence="4">
    <location>
        <begin position="10"/>
        <end position="55"/>
    </location>
</feature>
<evidence type="ECO:0000259" key="4">
    <source>
        <dbReference type="PROSITE" id="PS50112"/>
    </source>
</evidence>
<dbReference type="NCBIfam" id="TIGR00254">
    <property type="entry name" value="GGDEF"/>
    <property type="match status" value="1"/>
</dbReference>
<keyword evidence="7" id="KW-1185">Reference proteome</keyword>
<dbReference type="Gene3D" id="3.30.70.270">
    <property type="match status" value="1"/>
</dbReference>
<dbReference type="CDD" id="cd01949">
    <property type="entry name" value="GGDEF"/>
    <property type="match status" value="1"/>
</dbReference>
<dbReference type="Proteomes" id="UP001297581">
    <property type="component" value="Unassembled WGS sequence"/>
</dbReference>
<sequence>MYAIRESYCDFEAVAEVIHCLNQPMVLADGNGKVLCVNQAAAGLLGDEPETFVGEHWPSWLESGYQTQYQQMFEQVLGELRPLQHQAREIQLRRVDGALLSVKLTLSFVQGLLPLFLVGIEDLSQHKAEIRRLKSLAATDCLTGLANRRTLMETLEKQWQLCVARRHPVSVVIVDVDFFKQFNDLYGHLKGDECLKLIAAALASALPSPQCLAARFGGEEFVLILPGFNAAMAELIAQQVSQAIAAIDTTAMGLPAGALLTVSQGIASETCGQFRTADAMLLGADTALYRAKREGRNKIILSD</sequence>
<dbReference type="InterPro" id="IPR000014">
    <property type="entry name" value="PAS"/>
</dbReference>
<gene>
    <name evidence="6" type="ORF">MJ923_00465</name>
</gene>
<dbReference type="GO" id="GO:0052621">
    <property type="term" value="F:diguanylate cyclase activity"/>
    <property type="evidence" value="ECO:0007669"/>
    <property type="project" value="UniProtKB-EC"/>
</dbReference>
<reference evidence="6 7" key="1">
    <citation type="submission" date="2022-02" db="EMBL/GenBank/DDBJ databases">
        <title>The genome sequence of Shewanella sp. 3B26.</title>
        <authorList>
            <person name="Du J."/>
        </authorList>
    </citation>
    <scope>NUCLEOTIDE SEQUENCE [LARGE SCALE GENOMIC DNA]</scope>
    <source>
        <strain evidence="6 7">3B26</strain>
    </source>
</reference>
<keyword evidence="6" id="KW-0808">Transferase</keyword>
<keyword evidence="6" id="KW-0548">Nucleotidyltransferase</keyword>
<evidence type="ECO:0000313" key="7">
    <source>
        <dbReference type="Proteomes" id="UP001297581"/>
    </source>
</evidence>
<dbReference type="SUPFAM" id="SSF55073">
    <property type="entry name" value="Nucleotide cyclase"/>
    <property type="match status" value="1"/>
</dbReference>
<evidence type="ECO:0000256" key="2">
    <source>
        <dbReference type="ARBA" id="ARBA00012528"/>
    </source>
</evidence>
<comment type="caution">
    <text evidence="6">The sequence shown here is derived from an EMBL/GenBank/DDBJ whole genome shotgun (WGS) entry which is preliminary data.</text>
</comment>
<dbReference type="GO" id="GO:1902201">
    <property type="term" value="P:negative regulation of bacterial-type flagellum-dependent cell motility"/>
    <property type="evidence" value="ECO:0007669"/>
    <property type="project" value="TreeGrafter"/>
</dbReference>
<name>A0AAJ1BDH2_9GAMM</name>
<dbReference type="PROSITE" id="PS50112">
    <property type="entry name" value="PAS"/>
    <property type="match status" value="1"/>
</dbReference>
<dbReference type="InterPro" id="IPR043128">
    <property type="entry name" value="Rev_trsase/Diguanyl_cyclase"/>
</dbReference>
<dbReference type="EC" id="2.7.7.65" evidence="2"/>
<dbReference type="CDD" id="cd00130">
    <property type="entry name" value="PAS"/>
    <property type="match status" value="1"/>
</dbReference>
<accession>A0AAJ1BDH2</accession>
<dbReference type="NCBIfam" id="TIGR00229">
    <property type="entry name" value="sensory_box"/>
    <property type="match status" value="1"/>
</dbReference>
<dbReference type="AlphaFoldDB" id="A0AAJ1BDH2"/>
<dbReference type="Gene3D" id="3.30.450.20">
    <property type="entry name" value="PAS domain"/>
    <property type="match status" value="1"/>
</dbReference>
<evidence type="ECO:0000259" key="5">
    <source>
        <dbReference type="PROSITE" id="PS50887"/>
    </source>
</evidence>
<protein>
    <recommendedName>
        <fullName evidence="2">diguanylate cyclase</fullName>
        <ecNumber evidence="2">2.7.7.65</ecNumber>
    </recommendedName>
</protein>
<dbReference type="PROSITE" id="PS50887">
    <property type="entry name" value="GGDEF"/>
    <property type="match status" value="1"/>
</dbReference>
<dbReference type="InterPro" id="IPR050469">
    <property type="entry name" value="Diguanylate_Cyclase"/>
</dbReference>
<dbReference type="Pfam" id="PF24820">
    <property type="entry name" value="Diguanyl_cycl_sensor"/>
    <property type="match status" value="1"/>
</dbReference>
<dbReference type="EMBL" id="JAKUDL010000001">
    <property type="protein sequence ID" value="MCH4292771.1"/>
    <property type="molecule type" value="Genomic_DNA"/>
</dbReference>
<dbReference type="InterPro" id="IPR029787">
    <property type="entry name" value="Nucleotide_cyclase"/>
</dbReference>
<dbReference type="InterPro" id="IPR000160">
    <property type="entry name" value="GGDEF_dom"/>
</dbReference>
<proteinExistence type="predicted"/>
<dbReference type="PANTHER" id="PTHR45138">
    <property type="entry name" value="REGULATORY COMPONENTS OF SENSORY TRANSDUCTION SYSTEM"/>
    <property type="match status" value="1"/>
</dbReference>
<evidence type="ECO:0000256" key="3">
    <source>
        <dbReference type="ARBA" id="ARBA00034247"/>
    </source>
</evidence>
<dbReference type="SMART" id="SM00091">
    <property type="entry name" value="PAS"/>
    <property type="match status" value="1"/>
</dbReference>
<dbReference type="PANTHER" id="PTHR45138:SF9">
    <property type="entry name" value="DIGUANYLATE CYCLASE DGCM-RELATED"/>
    <property type="match status" value="1"/>
</dbReference>
<dbReference type="GO" id="GO:0043709">
    <property type="term" value="P:cell adhesion involved in single-species biofilm formation"/>
    <property type="evidence" value="ECO:0007669"/>
    <property type="project" value="TreeGrafter"/>
</dbReference>
<dbReference type="RefSeq" id="WP_240589435.1">
    <property type="nucleotide sequence ID" value="NZ_JAKUDL010000001.1"/>
</dbReference>